<comment type="caution">
    <text evidence="1">The sequence shown here is derived from an EMBL/GenBank/DDBJ whole genome shotgun (WGS) entry which is preliminary data.</text>
</comment>
<accession>A0AAV4IU48</accession>
<dbReference type="AlphaFoldDB" id="A0AAV4IU48"/>
<evidence type="ECO:0000313" key="1">
    <source>
        <dbReference type="EMBL" id="GFS13711.1"/>
    </source>
</evidence>
<protein>
    <submittedName>
        <fullName evidence="1">Uncharacterized protein</fullName>
    </submittedName>
</protein>
<proteinExistence type="predicted"/>
<sequence length="106" mass="11712">MRAGHLTIFRNRCTNQRAPALATAAQRKMAAVQVLQCSEMAKQTLRSVPEYWKDDADIIAVVVDVVWVAIDEIEFGHVGSCFGLLGPSGQDYPGDFGLDWTRQACK</sequence>
<organism evidence="1 2">
    <name type="scientific">Elysia marginata</name>
    <dbReference type="NCBI Taxonomy" id="1093978"/>
    <lineage>
        <taxon>Eukaryota</taxon>
        <taxon>Metazoa</taxon>
        <taxon>Spiralia</taxon>
        <taxon>Lophotrochozoa</taxon>
        <taxon>Mollusca</taxon>
        <taxon>Gastropoda</taxon>
        <taxon>Heterobranchia</taxon>
        <taxon>Euthyneura</taxon>
        <taxon>Panpulmonata</taxon>
        <taxon>Sacoglossa</taxon>
        <taxon>Placobranchoidea</taxon>
        <taxon>Plakobranchidae</taxon>
        <taxon>Elysia</taxon>
    </lineage>
</organism>
<dbReference type="EMBL" id="BMAT01009781">
    <property type="protein sequence ID" value="GFS13711.1"/>
    <property type="molecule type" value="Genomic_DNA"/>
</dbReference>
<keyword evidence="2" id="KW-1185">Reference proteome</keyword>
<dbReference type="Proteomes" id="UP000762676">
    <property type="component" value="Unassembled WGS sequence"/>
</dbReference>
<gene>
    <name evidence="1" type="ORF">ElyMa_004890800</name>
</gene>
<name>A0AAV4IU48_9GAST</name>
<reference evidence="1 2" key="1">
    <citation type="journal article" date="2021" name="Elife">
        <title>Chloroplast acquisition without the gene transfer in kleptoplastic sea slugs, Plakobranchus ocellatus.</title>
        <authorList>
            <person name="Maeda T."/>
            <person name="Takahashi S."/>
            <person name="Yoshida T."/>
            <person name="Shimamura S."/>
            <person name="Takaki Y."/>
            <person name="Nagai Y."/>
            <person name="Toyoda A."/>
            <person name="Suzuki Y."/>
            <person name="Arimoto A."/>
            <person name="Ishii H."/>
            <person name="Satoh N."/>
            <person name="Nishiyama T."/>
            <person name="Hasebe M."/>
            <person name="Maruyama T."/>
            <person name="Minagawa J."/>
            <person name="Obokata J."/>
            <person name="Shigenobu S."/>
        </authorList>
    </citation>
    <scope>NUCLEOTIDE SEQUENCE [LARGE SCALE GENOMIC DNA]</scope>
</reference>
<evidence type="ECO:0000313" key="2">
    <source>
        <dbReference type="Proteomes" id="UP000762676"/>
    </source>
</evidence>